<evidence type="ECO:0000313" key="1">
    <source>
        <dbReference type="EMBL" id="KRY26627.1"/>
    </source>
</evidence>
<evidence type="ECO:0000313" key="2">
    <source>
        <dbReference type="EMBL" id="KRY26647.1"/>
    </source>
</evidence>
<proteinExistence type="predicted"/>
<name>A0A0V1AXW2_TRISP</name>
<dbReference type="InParanoid" id="A0A0V1AXW2"/>
<sequence length="147" mass="17810">MRYILFPCLRVRIHWLKGESHHPVCYCILFTRHVHRYQSIWKFGFTAKRIEDTGHEYSNICNSAEAPSKRRSVKRLTTNSRSKVYLKAANQCEKCQLFNTAHLIMSNHNAKLYFFYQVHYQFLYVQQLCTIFMSSPWPYRYPIERLY</sequence>
<organism evidence="3 4">
    <name type="scientific">Trichinella spiralis</name>
    <name type="common">Trichina worm</name>
    <dbReference type="NCBI Taxonomy" id="6334"/>
    <lineage>
        <taxon>Eukaryota</taxon>
        <taxon>Metazoa</taxon>
        <taxon>Ecdysozoa</taxon>
        <taxon>Nematoda</taxon>
        <taxon>Enoplea</taxon>
        <taxon>Dorylaimia</taxon>
        <taxon>Trichinellida</taxon>
        <taxon>Trichinellidae</taxon>
        <taxon>Trichinella</taxon>
    </lineage>
</organism>
<dbReference type="AlphaFoldDB" id="A0A0V1AXW2"/>
<dbReference type="EMBL" id="JYDH01000373">
    <property type="protein sequence ID" value="KRY26627.1"/>
    <property type="molecule type" value="Genomic_DNA"/>
</dbReference>
<protein>
    <submittedName>
        <fullName evidence="3">Uncharacterized protein</fullName>
    </submittedName>
</protein>
<comment type="caution">
    <text evidence="3">The sequence shown here is derived from an EMBL/GenBank/DDBJ whole genome shotgun (WGS) entry which is preliminary data.</text>
</comment>
<keyword evidence="4" id="KW-1185">Reference proteome</keyword>
<dbReference type="Proteomes" id="UP000054776">
    <property type="component" value="Unassembled WGS sequence"/>
</dbReference>
<gene>
    <name evidence="2" type="ORF">T01_15117</name>
    <name evidence="3" type="ORF">T01_5670</name>
    <name evidence="1" type="ORF">T01_8603</name>
</gene>
<evidence type="ECO:0000313" key="3">
    <source>
        <dbReference type="EMBL" id="KRY29584.1"/>
    </source>
</evidence>
<dbReference type="EMBL" id="JYDH01000370">
    <property type="protein sequence ID" value="KRY26647.1"/>
    <property type="molecule type" value="Genomic_DNA"/>
</dbReference>
<evidence type="ECO:0000313" key="4">
    <source>
        <dbReference type="Proteomes" id="UP000054776"/>
    </source>
</evidence>
<dbReference type="EMBL" id="JYDH01000166">
    <property type="protein sequence ID" value="KRY29584.1"/>
    <property type="molecule type" value="Genomic_DNA"/>
</dbReference>
<reference evidence="3 4" key="1">
    <citation type="submission" date="2015-01" db="EMBL/GenBank/DDBJ databases">
        <title>Evolution of Trichinella species and genotypes.</title>
        <authorList>
            <person name="Korhonen P.K."/>
            <person name="Edoardo P."/>
            <person name="Giuseppe L.R."/>
            <person name="Gasser R.B."/>
        </authorList>
    </citation>
    <scope>NUCLEOTIDE SEQUENCE [LARGE SCALE GENOMIC DNA]</scope>
    <source>
        <strain evidence="3">ISS3</strain>
    </source>
</reference>
<accession>A0A0V1AXW2</accession>